<evidence type="ECO:0000256" key="1">
    <source>
        <dbReference type="ARBA" id="ARBA00022516"/>
    </source>
</evidence>
<dbReference type="GO" id="GO:0005741">
    <property type="term" value="C:mitochondrial outer membrane"/>
    <property type="evidence" value="ECO:0007669"/>
    <property type="project" value="TreeGrafter"/>
</dbReference>
<organism evidence="8 9">
    <name type="scientific">Cephalotrichum gorgonifer</name>
    <dbReference type="NCBI Taxonomy" id="2041049"/>
    <lineage>
        <taxon>Eukaryota</taxon>
        <taxon>Fungi</taxon>
        <taxon>Dikarya</taxon>
        <taxon>Ascomycota</taxon>
        <taxon>Pezizomycotina</taxon>
        <taxon>Sordariomycetes</taxon>
        <taxon>Hypocreomycetidae</taxon>
        <taxon>Microascales</taxon>
        <taxon>Microascaceae</taxon>
        <taxon>Cephalotrichum</taxon>
    </lineage>
</organism>
<keyword evidence="7" id="KW-0812">Transmembrane</keyword>
<reference evidence="8" key="1">
    <citation type="submission" date="2018-03" db="EMBL/GenBank/DDBJ databases">
        <authorList>
            <person name="Guldener U."/>
        </authorList>
    </citation>
    <scope>NUCLEOTIDE SEQUENCE</scope>
</reference>
<evidence type="ECO:0000313" key="8">
    <source>
        <dbReference type="EMBL" id="SPO04948.1"/>
    </source>
</evidence>
<evidence type="ECO:0000313" key="9">
    <source>
        <dbReference type="Proteomes" id="UP001187682"/>
    </source>
</evidence>
<keyword evidence="4" id="KW-0560">Oxidoreductase</keyword>
<keyword evidence="7" id="KW-1133">Transmembrane helix</keyword>
<dbReference type="SUPFAM" id="SSF51735">
    <property type="entry name" value="NAD(P)-binding Rossmann-fold domains"/>
    <property type="match status" value="1"/>
</dbReference>
<comment type="caution">
    <text evidence="8">The sequence shown here is derived from an EMBL/GenBank/DDBJ whole genome shotgun (WGS) entry which is preliminary data.</text>
</comment>
<dbReference type="AlphaFoldDB" id="A0AAE8SXM3"/>
<dbReference type="InterPro" id="IPR051593">
    <property type="entry name" value="Ergosterol_Biosynth_ERG27"/>
</dbReference>
<dbReference type="GO" id="GO:0005789">
    <property type="term" value="C:endoplasmic reticulum membrane"/>
    <property type="evidence" value="ECO:0007669"/>
    <property type="project" value="TreeGrafter"/>
</dbReference>
<name>A0AAE8SXM3_9PEZI</name>
<evidence type="ECO:0000256" key="4">
    <source>
        <dbReference type="ARBA" id="ARBA00023002"/>
    </source>
</evidence>
<gene>
    <name evidence="8" type="ORF">DNG_07633</name>
</gene>
<keyword evidence="5" id="KW-0443">Lipid metabolism</keyword>
<dbReference type="GO" id="GO:0000253">
    <property type="term" value="F:3-beta-hydroxysteroid 3-dehydrogenase (NADP+) activity"/>
    <property type="evidence" value="ECO:0007669"/>
    <property type="project" value="TreeGrafter"/>
</dbReference>
<dbReference type="GO" id="GO:0006696">
    <property type="term" value="P:ergosterol biosynthetic process"/>
    <property type="evidence" value="ECO:0007669"/>
    <property type="project" value="TreeGrafter"/>
</dbReference>
<dbReference type="Gene3D" id="3.40.50.720">
    <property type="entry name" value="NAD(P)-binding Rossmann-like Domain"/>
    <property type="match status" value="1"/>
</dbReference>
<dbReference type="GO" id="GO:0005811">
    <property type="term" value="C:lipid droplet"/>
    <property type="evidence" value="ECO:0007669"/>
    <property type="project" value="TreeGrafter"/>
</dbReference>
<dbReference type="Proteomes" id="UP001187682">
    <property type="component" value="Unassembled WGS sequence"/>
</dbReference>
<evidence type="ECO:0000256" key="7">
    <source>
        <dbReference type="SAM" id="Phobius"/>
    </source>
</evidence>
<keyword evidence="2" id="KW-0521">NADP</keyword>
<proteinExistence type="inferred from homology"/>
<keyword evidence="9" id="KW-1185">Reference proteome</keyword>
<feature type="transmembrane region" description="Helical" evidence="7">
    <location>
        <begin position="340"/>
        <end position="362"/>
    </location>
</feature>
<dbReference type="InterPro" id="IPR036291">
    <property type="entry name" value="NAD(P)-bd_dom_sf"/>
</dbReference>
<evidence type="ECO:0000256" key="3">
    <source>
        <dbReference type="ARBA" id="ARBA00022955"/>
    </source>
</evidence>
<keyword evidence="7" id="KW-0472">Membrane</keyword>
<keyword evidence="1" id="KW-0444">Lipid biosynthesis</keyword>
<dbReference type="PANTHER" id="PTHR43647:SF1">
    <property type="entry name" value="3-KETO-STEROID REDUCTASE ERG27"/>
    <property type="match status" value="1"/>
</dbReference>
<sequence>MAPAPWDSVPPTDQHFVLITGANSGVGLAICQRLIDDFLHHHPLTSHLILIPTTRSPSKSRDTVLALRRHLEKVSRTSRALRTRATKESDEYDYIWTDSFRRVHILSPQLDLCDIPGIYAFAERLVRGTVSNPPDGDGMSDALTDVRVPRLDAVVFNAGFGGWYGFDWLGMAKMVFTRGIITSLTWPDFKIGSVGDVVSGTTSRKAEKTGDQGGKGGEGEAALGSVFCSNVFGHYVLGHALLPLLARTPESPVRPGRIIWTSSIEATPEHFRLADLQGLEGSASYESSKRLTDILALTATLPSVRPFSAPYFRVPGRKPEEQAAANGSADETKRLQPRMYVTHPGVFVSTIFPLASFLVFWYRVALLLARWLGSPWHTTDGYTASVSAAWVALEAPEVLDESHAETKKWGSACDRFGRAAVKATEVPGWGWDGRVTRGWVDDGQGILSRKVGRRSNTEVLTEESRAEFEVAGAECWKEMERLRVEWEERLGVKAVGR</sequence>
<keyword evidence="3" id="KW-0752">Steroid biosynthesis</keyword>
<evidence type="ECO:0000256" key="2">
    <source>
        <dbReference type="ARBA" id="ARBA00022857"/>
    </source>
</evidence>
<protein>
    <submittedName>
        <fullName evidence="8">Related to 3-keto sterol reductase</fullName>
    </submittedName>
</protein>
<comment type="similarity">
    <text evidence="6">Belongs to the short-chain dehydrogenases/reductases (SDR) family. ERG27 subfamily.</text>
</comment>
<evidence type="ECO:0000256" key="5">
    <source>
        <dbReference type="ARBA" id="ARBA00023098"/>
    </source>
</evidence>
<dbReference type="EMBL" id="ONZQ02000011">
    <property type="protein sequence ID" value="SPO04948.1"/>
    <property type="molecule type" value="Genomic_DNA"/>
</dbReference>
<accession>A0AAE8SXM3</accession>
<evidence type="ECO:0000256" key="6">
    <source>
        <dbReference type="ARBA" id="ARBA00023593"/>
    </source>
</evidence>
<dbReference type="PANTHER" id="PTHR43647">
    <property type="entry name" value="DEHYDROGENASE"/>
    <property type="match status" value="1"/>
</dbReference>